<accession>A0AC60P5Y8</accession>
<evidence type="ECO:0000313" key="2">
    <source>
        <dbReference type="Proteomes" id="UP000805193"/>
    </source>
</evidence>
<organism evidence="1 2">
    <name type="scientific">Ixodes persulcatus</name>
    <name type="common">Taiga tick</name>
    <dbReference type="NCBI Taxonomy" id="34615"/>
    <lineage>
        <taxon>Eukaryota</taxon>
        <taxon>Metazoa</taxon>
        <taxon>Ecdysozoa</taxon>
        <taxon>Arthropoda</taxon>
        <taxon>Chelicerata</taxon>
        <taxon>Arachnida</taxon>
        <taxon>Acari</taxon>
        <taxon>Parasitiformes</taxon>
        <taxon>Ixodida</taxon>
        <taxon>Ixodoidea</taxon>
        <taxon>Ixodidae</taxon>
        <taxon>Ixodinae</taxon>
        <taxon>Ixodes</taxon>
    </lineage>
</organism>
<proteinExistence type="predicted"/>
<keyword evidence="2" id="KW-1185">Reference proteome</keyword>
<evidence type="ECO:0000313" key="1">
    <source>
        <dbReference type="EMBL" id="KAG0414868.1"/>
    </source>
</evidence>
<sequence length="421" mass="45940">MASSKDDCDVFIYGTEIQEGKGTRFQSVAPRIMCIQHWSVVLVYPDGNVAVCEGNPDSKTGVLTGMLSWRTPRDLDARQSNKVSLGRHTLPIDRVVSVMRAMNRDTQYALLNNNCQSWVHELLHRLGIEVPVTAFADTIVGQNLNKMANLLEKADDSDEEVHRHHRHHQHQEQAADKSKKHANKSSSKSKGKAGRQPENRAASPSGARVSSPTASRGGSTSPPGSINNAPSGLRPLAWIGAAGIGPLDLVESDKVFLRFADGRGDLTPTEREMLLRTRNSGMPLYEDAPELPPTESNSSPPSSPTPPQRRYGNTEWCAEVCRRLQELVATGSRSGDVLRLFPSRSPSPCSAPTSAALTSLHPLTVQVLRSAAVFRNLFQLGPVSETSCAPSLKVQAHDPFVVDSLPRGTSIPFRQPCRLRQ</sequence>
<name>A0AC60P5Y8_IXOPE</name>
<protein>
    <submittedName>
        <fullName evidence="1">Uncharacterized protein</fullName>
    </submittedName>
</protein>
<dbReference type="EMBL" id="JABSTQ010011139">
    <property type="protein sequence ID" value="KAG0414868.1"/>
    <property type="molecule type" value="Genomic_DNA"/>
</dbReference>
<reference evidence="1 2" key="1">
    <citation type="journal article" date="2020" name="Cell">
        <title>Large-Scale Comparative Analyses of Tick Genomes Elucidate Their Genetic Diversity and Vector Capacities.</title>
        <authorList>
            <consortium name="Tick Genome and Microbiome Consortium (TIGMIC)"/>
            <person name="Jia N."/>
            <person name="Wang J."/>
            <person name="Shi W."/>
            <person name="Du L."/>
            <person name="Sun Y."/>
            <person name="Zhan W."/>
            <person name="Jiang J.F."/>
            <person name="Wang Q."/>
            <person name="Zhang B."/>
            <person name="Ji P."/>
            <person name="Bell-Sakyi L."/>
            <person name="Cui X.M."/>
            <person name="Yuan T.T."/>
            <person name="Jiang B.G."/>
            <person name="Yang W.F."/>
            <person name="Lam T.T."/>
            <person name="Chang Q.C."/>
            <person name="Ding S.J."/>
            <person name="Wang X.J."/>
            <person name="Zhu J.G."/>
            <person name="Ruan X.D."/>
            <person name="Zhao L."/>
            <person name="Wei J.T."/>
            <person name="Ye R.Z."/>
            <person name="Que T.C."/>
            <person name="Du C.H."/>
            <person name="Zhou Y.H."/>
            <person name="Cheng J.X."/>
            <person name="Dai P.F."/>
            <person name="Guo W.B."/>
            <person name="Han X.H."/>
            <person name="Huang E.J."/>
            <person name="Li L.F."/>
            <person name="Wei W."/>
            <person name="Gao Y.C."/>
            <person name="Liu J.Z."/>
            <person name="Shao H.Z."/>
            <person name="Wang X."/>
            <person name="Wang C.C."/>
            <person name="Yang T.C."/>
            <person name="Huo Q.B."/>
            <person name="Li W."/>
            <person name="Chen H.Y."/>
            <person name="Chen S.E."/>
            <person name="Zhou L.G."/>
            <person name="Ni X.B."/>
            <person name="Tian J.H."/>
            <person name="Sheng Y."/>
            <person name="Liu T."/>
            <person name="Pan Y.S."/>
            <person name="Xia L.Y."/>
            <person name="Li J."/>
            <person name="Zhao F."/>
            <person name="Cao W.C."/>
        </authorList>
    </citation>
    <scope>NUCLEOTIDE SEQUENCE [LARGE SCALE GENOMIC DNA]</scope>
    <source>
        <strain evidence="1">Iper-2018</strain>
    </source>
</reference>
<comment type="caution">
    <text evidence="1">The sequence shown here is derived from an EMBL/GenBank/DDBJ whole genome shotgun (WGS) entry which is preliminary data.</text>
</comment>
<gene>
    <name evidence="1" type="ORF">HPB47_007945</name>
</gene>
<dbReference type="Proteomes" id="UP000805193">
    <property type="component" value="Unassembled WGS sequence"/>
</dbReference>